<comment type="caution">
    <text evidence="2">The sequence shown here is derived from an EMBL/GenBank/DDBJ whole genome shotgun (WGS) entry which is preliminary data.</text>
</comment>
<evidence type="ECO:0000256" key="1">
    <source>
        <dbReference type="SAM" id="MobiDB-lite"/>
    </source>
</evidence>
<protein>
    <submittedName>
        <fullName evidence="2">Uncharacterized protein</fullName>
    </submittedName>
</protein>
<accession>A0A9P3LK07</accession>
<reference evidence="2 3" key="1">
    <citation type="submission" date="2021-08" db="EMBL/GenBank/DDBJ databases">
        <title>Draft Genome Sequence of Phanerochaete sordida strain YK-624.</title>
        <authorList>
            <person name="Mori T."/>
            <person name="Dohra H."/>
            <person name="Suzuki T."/>
            <person name="Kawagishi H."/>
            <person name="Hirai H."/>
        </authorList>
    </citation>
    <scope>NUCLEOTIDE SEQUENCE [LARGE SCALE GENOMIC DNA]</scope>
    <source>
        <strain evidence="2 3">YK-624</strain>
    </source>
</reference>
<sequence>MHQSWHSRDASATAAMPRRSRPCSLPPIQRPFGRTTRAEIDSNPWIISQSTTRLPMRSVIFGSILLCEAADELADYNTNACARPGQTPLPIQRANTPPGYLGARTATLRGVPLASTESVSRRRAPRARLAFAVPARATAPRPPRQSAHREQTCAPGRRPSAGVPGRSAGRGPPARLCVCAAGAAAFEVRAARAGRVASACSLRRRHGVSGVPVPSVWRGRRVGRWGSTAGRAGSAAHGRGTFGALSWATLLHPARVPVALAADHKRRGARRRARSGMCGGFGIKPKLLPVNKLDVGWAHGTSLQGPPVSVSRRFTSGLFPSPLSMRMRRRICASNIQKHAMARISDALHTTDVRTVRQCSAALLPSIEPGFT</sequence>
<dbReference type="AlphaFoldDB" id="A0A9P3LK07"/>
<evidence type="ECO:0000313" key="3">
    <source>
        <dbReference type="Proteomes" id="UP000703269"/>
    </source>
</evidence>
<feature type="region of interest" description="Disordered" evidence="1">
    <location>
        <begin position="136"/>
        <end position="170"/>
    </location>
</feature>
<dbReference type="Proteomes" id="UP000703269">
    <property type="component" value="Unassembled WGS sequence"/>
</dbReference>
<keyword evidence="3" id="KW-1185">Reference proteome</keyword>
<gene>
    <name evidence="2" type="ORF">PsYK624_134370</name>
</gene>
<organism evidence="2 3">
    <name type="scientific">Phanerochaete sordida</name>
    <dbReference type="NCBI Taxonomy" id="48140"/>
    <lineage>
        <taxon>Eukaryota</taxon>
        <taxon>Fungi</taxon>
        <taxon>Dikarya</taxon>
        <taxon>Basidiomycota</taxon>
        <taxon>Agaricomycotina</taxon>
        <taxon>Agaricomycetes</taxon>
        <taxon>Polyporales</taxon>
        <taxon>Phanerochaetaceae</taxon>
        <taxon>Phanerochaete</taxon>
    </lineage>
</organism>
<feature type="region of interest" description="Disordered" evidence="1">
    <location>
        <begin position="1"/>
        <end position="31"/>
    </location>
</feature>
<dbReference type="EMBL" id="BPQB01000069">
    <property type="protein sequence ID" value="GJE97224.1"/>
    <property type="molecule type" value="Genomic_DNA"/>
</dbReference>
<proteinExistence type="predicted"/>
<name>A0A9P3LK07_9APHY</name>
<evidence type="ECO:0000313" key="2">
    <source>
        <dbReference type="EMBL" id="GJE97224.1"/>
    </source>
</evidence>